<dbReference type="AlphaFoldDB" id="A0A285J4S0"/>
<reference evidence="2 5" key="2">
    <citation type="journal article" date="2018" name="Int. J. Syst. Evol. Microbiol.">
        <title>Pseudooceanicola lipolyticus sp. nov., a marine alphaproteobacterium, reclassification of Oceanicola flagellatus as Pseudooceanicola flagellatus comb. nov. and emended description of the genus Pseudooceanicola.</title>
        <authorList>
            <person name="Huang M.-M."/>
            <person name="Guo L.-L."/>
            <person name="Wu Y.-H."/>
            <person name="Lai Q.-L."/>
            <person name="Shao Z.-Z."/>
            <person name="Wang C.-S."/>
            <person name="Wu M."/>
            <person name="Xu X.-W."/>
        </authorList>
    </citation>
    <scope>NUCLEOTIDE SEQUENCE [LARGE SCALE GENOMIC DNA]</scope>
    <source>
        <strain evidence="2 5">Ar-45</strain>
    </source>
</reference>
<dbReference type="Proteomes" id="UP000231655">
    <property type="component" value="Unassembled WGS sequence"/>
</dbReference>
<dbReference type="EMBL" id="PGTD01000018">
    <property type="protein sequence ID" value="PJE26812.1"/>
    <property type="molecule type" value="Genomic_DNA"/>
</dbReference>
<organism evidence="3 4">
    <name type="scientific">Pseudooceanicola antarcticus</name>
    <dbReference type="NCBI Taxonomy" id="1247613"/>
    <lineage>
        <taxon>Bacteria</taxon>
        <taxon>Pseudomonadati</taxon>
        <taxon>Pseudomonadota</taxon>
        <taxon>Alphaproteobacteria</taxon>
        <taxon>Rhodobacterales</taxon>
        <taxon>Paracoccaceae</taxon>
        <taxon>Pseudooceanicola</taxon>
    </lineage>
</organism>
<dbReference type="RefSeq" id="WP_097146701.1">
    <property type="nucleotide sequence ID" value="NZ_OBEA01000006.1"/>
</dbReference>
<protein>
    <recommendedName>
        <fullName evidence="6">Phage tail tube protein, GTA-gp10</fullName>
    </recommendedName>
</protein>
<sequence>MTLKNYVDLAPKSGGEGWKLAFTTNAMCAYEDETGKDFTSVAGALAGAGEGRISMRVMRTILWAGLLEYQEGTTMRDAGEVLDACGMTQVGGAIAAAIRLAFPEAKDSSGNGGKAGKAAPGKVEEPTGKS</sequence>
<evidence type="ECO:0000256" key="1">
    <source>
        <dbReference type="SAM" id="MobiDB-lite"/>
    </source>
</evidence>
<gene>
    <name evidence="2" type="ORF">CVM39_15860</name>
    <name evidence="3" type="ORF">SAMN06297129_2982</name>
</gene>
<proteinExistence type="predicted"/>
<keyword evidence="5" id="KW-1185">Reference proteome</keyword>
<name>A0A285J4S0_9RHOB</name>
<evidence type="ECO:0008006" key="6">
    <source>
        <dbReference type="Google" id="ProtNLM"/>
    </source>
</evidence>
<evidence type="ECO:0000313" key="4">
    <source>
        <dbReference type="Proteomes" id="UP000231655"/>
    </source>
</evidence>
<reference evidence="3 4" key="1">
    <citation type="submission" date="2017-09" db="EMBL/GenBank/DDBJ databases">
        <authorList>
            <person name="Ehlers B."/>
            <person name="Leendertz F.H."/>
        </authorList>
    </citation>
    <scope>NUCLEOTIDE SEQUENCE [LARGE SCALE GENOMIC DNA]</scope>
    <source>
        <strain evidence="3 4">CGMCC 1.12662</strain>
    </source>
</reference>
<dbReference type="OrthoDB" id="7473872at2"/>
<evidence type="ECO:0000313" key="5">
    <source>
        <dbReference type="Proteomes" id="UP000231702"/>
    </source>
</evidence>
<accession>A0A285J4S0</accession>
<feature type="region of interest" description="Disordered" evidence="1">
    <location>
        <begin position="105"/>
        <end position="130"/>
    </location>
</feature>
<evidence type="ECO:0000313" key="2">
    <source>
        <dbReference type="EMBL" id="PJE26812.1"/>
    </source>
</evidence>
<dbReference type="EMBL" id="OBEA01000006">
    <property type="protein sequence ID" value="SNY55340.1"/>
    <property type="molecule type" value="Genomic_DNA"/>
</dbReference>
<dbReference type="Proteomes" id="UP000231702">
    <property type="component" value="Unassembled WGS sequence"/>
</dbReference>
<evidence type="ECO:0000313" key="3">
    <source>
        <dbReference type="EMBL" id="SNY55340.1"/>
    </source>
</evidence>